<keyword evidence="1" id="KW-0472">Membrane</keyword>
<evidence type="ECO:0000313" key="2">
    <source>
        <dbReference type="EMBL" id="SIN93128.1"/>
    </source>
</evidence>
<organism evidence="2 3">
    <name type="scientific">Agromyces cerinus subsp. cerinus</name>
    <dbReference type="NCBI Taxonomy" id="232089"/>
    <lineage>
        <taxon>Bacteria</taxon>
        <taxon>Bacillati</taxon>
        <taxon>Actinomycetota</taxon>
        <taxon>Actinomycetes</taxon>
        <taxon>Micrococcales</taxon>
        <taxon>Microbacteriaceae</taxon>
        <taxon>Agromyces</taxon>
    </lineage>
</organism>
<evidence type="ECO:0000256" key="1">
    <source>
        <dbReference type="SAM" id="Phobius"/>
    </source>
</evidence>
<keyword evidence="3" id="KW-1185">Reference proteome</keyword>
<dbReference type="EMBL" id="FSRJ01000002">
    <property type="protein sequence ID" value="SIN93128.1"/>
    <property type="molecule type" value="Genomic_DNA"/>
</dbReference>
<sequence length="210" mass="22709">MEQLERPLTTIPQEVRRVRSGGLMVTAAVFIVAGLIGLVVTLTLYDAIVEMSADYQGRRSGLRGLVAPGLVLLSAAALVGGIVWLTAWSYRWERVETGSRVKQSVNAYAHVAPQDAAALLDRFRTGDPRVYLPVPSARSGNVTFGIWLAPKDSVAYVTVVARSGNTWQPLPPVVLRENAYAAISQVTVDNYGARASQTIVNGFLDPFLRG</sequence>
<feature type="transmembrane region" description="Helical" evidence="1">
    <location>
        <begin position="65"/>
        <end position="90"/>
    </location>
</feature>
<accession>A0A1N6FCX7</accession>
<dbReference type="STRING" id="232089.SAMN05443544_1942"/>
<evidence type="ECO:0000313" key="3">
    <source>
        <dbReference type="Proteomes" id="UP000184699"/>
    </source>
</evidence>
<dbReference type="OrthoDB" id="5120056at2"/>
<feature type="transmembrane region" description="Helical" evidence="1">
    <location>
        <begin position="21"/>
        <end position="45"/>
    </location>
</feature>
<dbReference type="Proteomes" id="UP000184699">
    <property type="component" value="Unassembled WGS sequence"/>
</dbReference>
<dbReference type="AlphaFoldDB" id="A0A1N6FCX7"/>
<protein>
    <submittedName>
        <fullName evidence="2">Uncharacterized protein</fullName>
    </submittedName>
</protein>
<reference evidence="3" key="1">
    <citation type="submission" date="2016-11" db="EMBL/GenBank/DDBJ databases">
        <authorList>
            <person name="Varghese N."/>
            <person name="Submissions S."/>
        </authorList>
    </citation>
    <scope>NUCLEOTIDE SEQUENCE [LARGE SCALE GENOMIC DNA]</scope>
    <source>
        <strain evidence="3">DSM 8595</strain>
    </source>
</reference>
<keyword evidence="1" id="KW-1133">Transmembrane helix</keyword>
<proteinExistence type="predicted"/>
<name>A0A1N6FCX7_9MICO</name>
<keyword evidence="1" id="KW-0812">Transmembrane</keyword>
<dbReference type="RefSeq" id="WP_143231566.1">
    <property type="nucleotide sequence ID" value="NZ_FSRJ01000002.1"/>
</dbReference>
<gene>
    <name evidence="2" type="ORF">SAMN05443544_1942</name>
</gene>